<gene>
    <name evidence="1" type="ORF">SAMN05192558_103458</name>
</gene>
<sequence>MVSPCQDGAAHERHVLATVGSGNWYQSEHDELRFSPSERVLESVWLHIPEVNADLAEPLARWRALPSTPGTLGLVGSDPFDQVPATTRMFGADGTLVCAYGAIASGAETRLEVAEGCSVVVGDGDLVGWFIEDAERFVVRSWEFPGSAVEDREFQTRMAEFFDLVAEPNLEALEDGEPDVIERLSVLRDGIDLGGGVQARRAALRETVAELVDFFG</sequence>
<evidence type="ECO:0008006" key="3">
    <source>
        <dbReference type="Google" id="ProtNLM"/>
    </source>
</evidence>
<dbReference type="STRING" id="504798.SAMN05421871_102591"/>
<dbReference type="Proteomes" id="UP000199651">
    <property type="component" value="Unassembled WGS sequence"/>
</dbReference>
<organism evidence="1 2">
    <name type="scientific">Actinokineospora alba</name>
    <dbReference type="NCBI Taxonomy" id="504798"/>
    <lineage>
        <taxon>Bacteria</taxon>
        <taxon>Bacillati</taxon>
        <taxon>Actinomycetota</taxon>
        <taxon>Actinomycetes</taxon>
        <taxon>Pseudonocardiales</taxon>
        <taxon>Pseudonocardiaceae</taxon>
        <taxon>Actinokineospora</taxon>
    </lineage>
</organism>
<keyword evidence="2" id="KW-1185">Reference proteome</keyword>
<name>A0A1H0KF36_9PSEU</name>
<dbReference type="AlphaFoldDB" id="A0A1H0KF36"/>
<evidence type="ECO:0000313" key="1">
    <source>
        <dbReference type="EMBL" id="SDO54529.1"/>
    </source>
</evidence>
<reference evidence="2" key="1">
    <citation type="submission" date="2016-10" db="EMBL/GenBank/DDBJ databases">
        <authorList>
            <person name="Varghese N."/>
            <person name="Submissions S."/>
        </authorList>
    </citation>
    <scope>NUCLEOTIDE SEQUENCE [LARGE SCALE GENOMIC DNA]</scope>
    <source>
        <strain evidence="2">IBRC-M 10655</strain>
    </source>
</reference>
<protein>
    <recommendedName>
        <fullName evidence="3">SUKH-4 immunity protein</fullName>
    </recommendedName>
</protein>
<proteinExistence type="predicted"/>
<dbReference type="EMBL" id="FNJB01000003">
    <property type="protein sequence ID" value="SDO54529.1"/>
    <property type="molecule type" value="Genomic_DNA"/>
</dbReference>
<evidence type="ECO:0000313" key="2">
    <source>
        <dbReference type="Proteomes" id="UP000199651"/>
    </source>
</evidence>
<accession>A0A1H0KF36</accession>